<dbReference type="Proteomes" id="UP000595362">
    <property type="component" value="Chromosome"/>
</dbReference>
<evidence type="ECO:0000313" key="2">
    <source>
        <dbReference type="Proteomes" id="UP000595362"/>
    </source>
</evidence>
<name>A0A7T5R3J1_9BACT</name>
<organism evidence="1 2">
    <name type="scientific">Micavibrio aeruginosavorus</name>
    <dbReference type="NCBI Taxonomy" id="349221"/>
    <lineage>
        <taxon>Bacteria</taxon>
        <taxon>Pseudomonadati</taxon>
        <taxon>Bdellovibrionota</taxon>
        <taxon>Bdellovibrionia</taxon>
        <taxon>Bdellovibrionales</taxon>
        <taxon>Pseudobdellovibrionaceae</taxon>
        <taxon>Micavibrio</taxon>
    </lineage>
</organism>
<evidence type="ECO:0000313" key="1">
    <source>
        <dbReference type="EMBL" id="QQG36837.1"/>
    </source>
</evidence>
<reference evidence="1 2" key="1">
    <citation type="submission" date="2020-07" db="EMBL/GenBank/DDBJ databases">
        <title>Huge and variable diversity of episymbiotic CPR bacteria and DPANN archaea in groundwater ecosystems.</title>
        <authorList>
            <person name="He C.Y."/>
            <person name="Keren R."/>
            <person name="Whittaker M."/>
            <person name="Farag I.F."/>
            <person name="Doudna J."/>
            <person name="Cate J.H.D."/>
            <person name="Banfield J.F."/>
        </authorList>
    </citation>
    <scope>NUCLEOTIDE SEQUENCE [LARGE SCALE GENOMIC DNA]</scope>
    <source>
        <strain evidence="1">NC_groundwater_70_Ag_B-0.1um_54_66</strain>
    </source>
</reference>
<protein>
    <submittedName>
        <fullName evidence="1">Uncharacterized protein</fullName>
    </submittedName>
</protein>
<dbReference type="AlphaFoldDB" id="A0A7T5R3J1"/>
<dbReference type="EMBL" id="CP066681">
    <property type="protein sequence ID" value="QQG36837.1"/>
    <property type="molecule type" value="Genomic_DNA"/>
</dbReference>
<proteinExistence type="predicted"/>
<accession>A0A7T5R3J1</accession>
<gene>
    <name evidence="1" type="ORF">HYS17_03435</name>
</gene>
<sequence length="209" mass="23996">MQPAKQKKYRHDITVENLLIWTYQRQKADLIVERGVGLLPQEKGADGIFYKNISGDGTYQVQRNAELGTRIDCFGFPSAEIHPDAEFVHELIKANIFTHLERGLLIDFGKTGLVPDWLPGAKPEIRPVYRKNGKPKMIYADRDRTKPIACEIEIVMSQDHIDFKRRIYRQWWGALDKLCLELWKGDAQVTSYNVQPPAVACTPWVGKSE</sequence>